<dbReference type="Pfam" id="PF13881">
    <property type="entry name" value="Rad60-SLD_2"/>
    <property type="match status" value="1"/>
</dbReference>
<dbReference type="PANTHER" id="PTHR13169:SF0">
    <property type="entry name" value="UBIQUITIN-LIKE PROTEIN 3"/>
    <property type="match status" value="1"/>
</dbReference>
<dbReference type="Proteomes" id="UP000605846">
    <property type="component" value="Unassembled WGS sequence"/>
</dbReference>
<dbReference type="SMART" id="SM00213">
    <property type="entry name" value="UBQ"/>
    <property type="match status" value="1"/>
</dbReference>
<dbReference type="PROSITE" id="PS50053">
    <property type="entry name" value="UBIQUITIN_2"/>
    <property type="match status" value="1"/>
</dbReference>
<name>A0A8H7BYI6_9FUNG</name>
<dbReference type="InterPro" id="IPR039540">
    <property type="entry name" value="UBL3-like_ubiquitin_dom"/>
</dbReference>
<dbReference type="InterPro" id="IPR040015">
    <property type="entry name" value="UBL3-like"/>
</dbReference>
<dbReference type="PANTHER" id="PTHR13169">
    <property type="entry name" value="UBIQUITIN-LIKE PROTEIN 3 HCG-1 PROTEIN"/>
    <property type="match status" value="1"/>
</dbReference>
<keyword evidence="4" id="KW-1185">Reference proteome</keyword>
<comment type="caution">
    <text evidence="3">The sequence shown here is derived from an EMBL/GenBank/DDBJ whole genome shotgun (WGS) entry which is preliminary data.</text>
</comment>
<accession>A0A8H7BYI6</accession>
<reference evidence="3" key="1">
    <citation type="submission" date="2020-01" db="EMBL/GenBank/DDBJ databases">
        <title>Genome Sequencing of Three Apophysomyces-Like Fungal Strains Confirms a Novel Fungal Genus in the Mucoromycota with divergent Burkholderia-like Endosymbiotic Bacteria.</title>
        <authorList>
            <person name="Stajich J.E."/>
            <person name="Macias A.M."/>
            <person name="Carter-House D."/>
            <person name="Lovett B."/>
            <person name="Kasson L.R."/>
            <person name="Berry K."/>
            <person name="Grigoriev I."/>
            <person name="Chang Y."/>
            <person name="Spatafora J."/>
            <person name="Kasson M.T."/>
        </authorList>
    </citation>
    <scope>NUCLEOTIDE SEQUENCE</scope>
    <source>
        <strain evidence="3">NRRL A-21654</strain>
    </source>
</reference>
<evidence type="ECO:0000256" key="1">
    <source>
        <dbReference type="SAM" id="MobiDB-lite"/>
    </source>
</evidence>
<feature type="compositionally biased region" description="Low complexity" evidence="1">
    <location>
        <begin position="15"/>
        <end position="35"/>
    </location>
</feature>
<evidence type="ECO:0000313" key="4">
    <source>
        <dbReference type="Proteomes" id="UP000605846"/>
    </source>
</evidence>
<dbReference type="Gene3D" id="3.10.20.90">
    <property type="entry name" value="Phosphatidylinositol 3-kinase Catalytic Subunit, Chain A, domain 1"/>
    <property type="match status" value="1"/>
</dbReference>
<dbReference type="InterPro" id="IPR029071">
    <property type="entry name" value="Ubiquitin-like_domsf"/>
</dbReference>
<organism evidence="3 4">
    <name type="scientific">Apophysomyces ossiformis</name>
    <dbReference type="NCBI Taxonomy" id="679940"/>
    <lineage>
        <taxon>Eukaryota</taxon>
        <taxon>Fungi</taxon>
        <taxon>Fungi incertae sedis</taxon>
        <taxon>Mucoromycota</taxon>
        <taxon>Mucoromycotina</taxon>
        <taxon>Mucoromycetes</taxon>
        <taxon>Mucorales</taxon>
        <taxon>Mucorineae</taxon>
        <taxon>Mucoraceae</taxon>
        <taxon>Apophysomyces</taxon>
    </lineage>
</organism>
<protein>
    <submittedName>
        <fullName evidence="3">Ubiquitin-like protein 3</fullName>
    </submittedName>
</protein>
<dbReference type="InterPro" id="IPR000626">
    <property type="entry name" value="Ubiquitin-like_dom"/>
</dbReference>
<dbReference type="OrthoDB" id="1043111at2759"/>
<sequence length="201" mass="22150">MASQGNHHMAEVEQTTTTSPLQSSLPPSVPPTLSSYAYDVDRSTAPTTEHGDNISATAIRSPSNPASVSHSPLPSLQTYQESSLEDDEDKVPADKVHLTMLLVSGNRYTFEFDPSATIAQVKQLVHDQWPQEWSDRSQPSVNSLEVVYLGKFLENESTLESNRLRGGHTTTVHLIIRQFSNKAEDTKSVDAVPRCKCCIIL</sequence>
<dbReference type="AlphaFoldDB" id="A0A8H7BYI6"/>
<evidence type="ECO:0000313" key="3">
    <source>
        <dbReference type="EMBL" id="KAF7730844.1"/>
    </source>
</evidence>
<feature type="domain" description="Ubiquitin-like" evidence="2">
    <location>
        <begin position="96"/>
        <end position="174"/>
    </location>
</feature>
<proteinExistence type="predicted"/>
<gene>
    <name evidence="3" type="primary">UBL3</name>
    <name evidence="3" type="ORF">EC973_001362</name>
</gene>
<feature type="compositionally biased region" description="Polar residues" evidence="1">
    <location>
        <begin position="54"/>
        <end position="82"/>
    </location>
</feature>
<evidence type="ECO:0000259" key="2">
    <source>
        <dbReference type="PROSITE" id="PS50053"/>
    </source>
</evidence>
<feature type="region of interest" description="Disordered" evidence="1">
    <location>
        <begin position="1"/>
        <end position="90"/>
    </location>
</feature>
<dbReference type="EMBL" id="JABAYA010000013">
    <property type="protein sequence ID" value="KAF7730844.1"/>
    <property type="molecule type" value="Genomic_DNA"/>
</dbReference>
<dbReference type="SUPFAM" id="SSF54236">
    <property type="entry name" value="Ubiquitin-like"/>
    <property type="match status" value="1"/>
</dbReference>